<dbReference type="RefSeq" id="WP_224193611.1">
    <property type="nucleotide sequence ID" value="NZ_JAIRAU010000028.1"/>
</dbReference>
<comment type="caution">
    <text evidence="7">The sequence shown here is derived from an EMBL/GenBank/DDBJ whole genome shotgun (WGS) entry which is preliminary data.</text>
</comment>
<dbReference type="PROSITE" id="PS51257">
    <property type="entry name" value="PROKAR_LIPOPROTEIN"/>
    <property type="match status" value="1"/>
</dbReference>
<dbReference type="Pfam" id="PF07624">
    <property type="entry name" value="PSD2"/>
    <property type="match status" value="1"/>
</dbReference>
<evidence type="ECO:0000259" key="4">
    <source>
        <dbReference type="Pfam" id="PF07627"/>
    </source>
</evidence>
<dbReference type="EMBL" id="JAIRAU010000028">
    <property type="protein sequence ID" value="MBZ5711847.1"/>
    <property type="molecule type" value="Genomic_DNA"/>
</dbReference>
<dbReference type="InterPro" id="IPR013036">
    <property type="entry name" value="DUF1587"/>
</dbReference>
<feature type="region of interest" description="Disordered" evidence="1">
    <location>
        <begin position="25"/>
        <end position="70"/>
    </location>
</feature>
<dbReference type="InterPro" id="IPR013042">
    <property type="entry name" value="DUF1592"/>
</dbReference>
<evidence type="ECO:0000313" key="7">
    <source>
        <dbReference type="EMBL" id="MBZ5711847.1"/>
    </source>
</evidence>
<dbReference type="Pfam" id="PF07637">
    <property type="entry name" value="PSD5"/>
    <property type="match status" value="1"/>
</dbReference>
<accession>A0ABS7TUC1</accession>
<evidence type="ECO:0000256" key="1">
    <source>
        <dbReference type="SAM" id="MobiDB-lite"/>
    </source>
</evidence>
<evidence type="ECO:0000259" key="3">
    <source>
        <dbReference type="Pfam" id="PF07626"/>
    </source>
</evidence>
<proteinExistence type="predicted"/>
<dbReference type="Pfam" id="PF07631">
    <property type="entry name" value="PSD4"/>
    <property type="match status" value="1"/>
</dbReference>
<dbReference type="Proteomes" id="UP001139031">
    <property type="component" value="Unassembled WGS sequence"/>
</dbReference>
<name>A0ABS7TUC1_9BACT</name>
<dbReference type="InterPro" id="IPR013039">
    <property type="entry name" value="DUF1588"/>
</dbReference>
<dbReference type="InterPro" id="IPR011478">
    <property type="entry name" value="DUF1585"/>
</dbReference>
<dbReference type="Pfam" id="PF07627">
    <property type="entry name" value="PSCyt3"/>
    <property type="match status" value="1"/>
</dbReference>
<keyword evidence="8" id="KW-1185">Reference proteome</keyword>
<feature type="domain" description="DUF1585" evidence="2">
    <location>
        <begin position="493"/>
        <end position="565"/>
    </location>
</feature>
<feature type="domain" description="DUF1587" evidence="3">
    <location>
        <begin position="74"/>
        <end position="136"/>
    </location>
</feature>
<dbReference type="InterPro" id="IPR013043">
    <property type="entry name" value="DUF1595"/>
</dbReference>
<organism evidence="7 8">
    <name type="scientific">Nannocystis pusilla</name>
    <dbReference type="NCBI Taxonomy" id="889268"/>
    <lineage>
        <taxon>Bacteria</taxon>
        <taxon>Pseudomonadati</taxon>
        <taxon>Myxococcota</taxon>
        <taxon>Polyangia</taxon>
        <taxon>Nannocystales</taxon>
        <taxon>Nannocystaceae</taxon>
        <taxon>Nannocystis</taxon>
    </lineage>
</organism>
<feature type="domain" description="DUF1592" evidence="5">
    <location>
        <begin position="234"/>
        <end position="361"/>
    </location>
</feature>
<feature type="compositionally biased region" description="Low complexity" evidence="1">
    <location>
        <begin position="30"/>
        <end position="44"/>
    </location>
</feature>
<dbReference type="Pfam" id="PF07626">
    <property type="entry name" value="PSD3"/>
    <property type="match status" value="1"/>
</dbReference>
<reference evidence="7" key="1">
    <citation type="submission" date="2021-08" db="EMBL/GenBank/DDBJ databases">
        <authorList>
            <person name="Stevens D.C."/>
        </authorList>
    </citation>
    <scope>NUCLEOTIDE SEQUENCE</scope>
    <source>
        <strain evidence="7">DSM 53165</strain>
    </source>
</reference>
<sequence>MTRGAPQRFAVLLAALLGASACSRGDSANADGSAGTTTESATGDATGGGAPTTGTGSDTGEPEAPASVPGPMLRRLTASEFTHSMHDLLGPVKLGAVEADSLQDGFFAVGASRVALSPAGVAQYEQAIGDATAEAFADPARVAQILHCVPAQATDVTCIRDALATFGRRAWRRPLTGVELERHVGIAGAVADETGDVVVGLRHAVWALLQAPYFLYRVELGLPSPEDDGRLKFTSYEMASRLAFTLWNTLPDEALLDAAEADLLADGPGVTEQALRMLADPRARQGVHNFVAELYGLWALGEKVKDDTLYPQWTPTLKAVMRDELLARVEDVVFDQPGDFFSLYDGQKVFVNNELAAIYGLDPVEPDVFRAAVLPADSPRRGLIGSALMLAMNSLPARTSPTERGQFIAESLLCRTVPPPPPNVDTNLDDGVMENDGPQTMREKLEPHRADPACAGCHDITDPLGLALEHFDTIGRFRATDQGLTIDAGGDLDGQPFSDAGELALLLRQHPVVGACLVRKLYTYAGGRLPLSREADTLAEIEDELALSGNRFDRLLISLVTHDDFRFAHPAGTVVASEGDKP</sequence>
<evidence type="ECO:0000259" key="6">
    <source>
        <dbReference type="Pfam" id="PF07637"/>
    </source>
</evidence>
<protein>
    <submittedName>
        <fullName evidence="7">DUF1592 domain-containing protein</fullName>
    </submittedName>
</protein>
<gene>
    <name evidence="7" type="ORF">K7C98_21610</name>
</gene>
<evidence type="ECO:0000313" key="8">
    <source>
        <dbReference type="Proteomes" id="UP001139031"/>
    </source>
</evidence>
<feature type="domain" description="DUF1595" evidence="6">
    <location>
        <begin position="158"/>
        <end position="219"/>
    </location>
</feature>
<evidence type="ECO:0000259" key="2">
    <source>
        <dbReference type="Pfam" id="PF07624"/>
    </source>
</evidence>
<evidence type="ECO:0000259" key="5">
    <source>
        <dbReference type="Pfam" id="PF07631"/>
    </source>
</evidence>
<feature type="domain" description="DUF1588" evidence="4">
    <location>
        <begin position="380"/>
        <end position="481"/>
    </location>
</feature>